<gene>
    <name evidence="1" type="ORF">DPMN_116492</name>
</gene>
<reference evidence="1" key="2">
    <citation type="submission" date="2020-11" db="EMBL/GenBank/DDBJ databases">
        <authorList>
            <person name="McCartney M.A."/>
            <person name="Auch B."/>
            <person name="Kono T."/>
            <person name="Mallez S."/>
            <person name="Becker A."/>
            <person name="Gohl D.M."/>
            <person name="Silverstein K.A.T."/>
            <person name="Koren S."/>
            <person name="Bechman K.B."/>
            <person name="Herman A."/>
            <person name="Abrahante J.E."/>
            <person name="Garbe J."/>
        </authorList>
    </citation>
    <scope>NUCLEOTIDE SEQUENCE</scope>
    <source>
        <strain evidence="1">Duluth1</strain>
        <tissue evidence="1">Whole animal</tissue>
    </source>
</reference>
<evidence type="ECO:0000313" key="1">
    <source>
        <dbReference type="EMBL" id="KAH3842986.1"/>
    </source>
</evidence>
<name>A0A9D4QTG3_DREPO</name>
<dbReference type="EMBL" id="JAIWYP010000004">
    <property type="protein sequence ID" value="KAH3842986.1"/>
    <property type="molecule type" value="Genomic_DNA"/>
</dbReference>
<reference evidence="1" key="1">
    <citation type="journal article" date="2019" name="bioRxiv">
        <title>The Genome of the Zebra Mussel, Dreissena polymorpha: A Resource for Invasive Species Research.</title>
        <authorList>
            <person name="McCartney M.A."/>
            <person name="Auch B."/>
            <person name="Kono T."/>
            <person name="Mallez S."/>
            <person name="Zhang Y."/>
            <person name="Obille A."/>
            <person name="Becker A."/>
            <person name="Abrahante J.E."/>
            <person name="Garbe J."/>
            <person name="Badalamenti J.P."/>
            <person name="Herman A."/>
            <person name="Mangelson H."/>
            <person name="Liachko I."/>
            <person name="Sullivan S."/>
            <person name="Sone E.D."/>
            <person name="Koren S."/>
            <person name="Silverstein K.A.T."/>
            <person name="Beckman K.B."/>
            <person name="Gohl D.M."/>
        </authorList>
    </citation>
    <scope>NUCLEOTIDE SEQUENCE</scope>
    <source>
        <strain evidence="1">Duluth1</strain>
        <tissue evidence="1">Whole animal</tissue>
    </source>
</reference>
<keyword evidence="2" id="KW-1185">Reference proteome</keyword>
<dbReference type="AlphaFoldDB" id="A0A9D4QTG3"/>
<protein>
    <submittedName>
        <fullName evidence="1">Uncharacterized protein</fullName>
    </submittedName>
</protein>
<comment type="caution">
    <text evidence="1">The sequence shown here is derived from an EMBL/GenBank/DDBJ whole genome shotgun (WGS) entry which is preliminary data.</text>
</comment>
<dbReference type="Proteomes" id="UP000828390">
    <property type="component" value="Unassembled WGS sequence"/>
</dbReference>
<organism evidence="1 2">
    <name type="scientific">Dreissena polymorpha</name>
    <name type="common">Zebra mussel</name>
    <name type="synonym">Mytilus polymorpha</name>
    <dbReference type="NCBI Taxonomy" id="45954"/>
    <lineage>
        <taxon>Eukaryota</taxon>
        <taxon>Metazoa</taxon>
        <taxon>Spiralia</taxon>
        <taxon>Lophotrochozoa</taxon>
        <taxon>Mollusca</taxon>
        <taxon>Bivalvia</taxon>
        <taxon>Autobranchia</taxon>
        <taxon>Heteroconchia</taxon>
        <taxon>Euheterodonta</taxon>
        <taxon>Imparidentia</taxon>
        <taxon>Neoheterodontei</taxon>
        <taxon>Myida</taxon>
        <taxon>Dreissenoidea</taxon>
        <taxon>Dreissenidae</taxon>
        <taxon>Dreissena</taxon>
    </lineage>
</organism>
<accession>A0A9D4QTG3</accession>
<proteinExistence type="predicted"/>
<sequence length="138" mass="15410">MCIHTISFEMDETCFVCQLPFGDQPVVTLWDKGKNKCMERNDDRVDAVFGRLSAIIDLPAAEARYHQTCNVNFRTDRQIPKQFKSSNQTLHSPAKLIEADIDKAEAHKDLYPSPDIIGVASAGLQAAQMDSLKLTGVR</sequence>
<evidence type="ECO:0000313" key="2">
    <source>
        <dbReference type="Proteomes" id="UP000828390"/>
    </source>
</evidence>